<dbReference type="Pfam" id="PF01872">
    <property type="entry name" value="RibD_C"/>
    <property type="match status" value="1"/>
</dbReference>
<organism evidence="2 3">
    <name type="scientific">Pseudonocardia benzenivorans</name>
    <dbReference type="NCBI Taxonomy" id="228005"/>
    <lineage>
        <taxon>Bacteria</taxon>
        <taxon>Bacillati</taxon>
        <taxon>Actinomycetota</taxon>
        <taxon>Actinomycetes</taxon>
        <taxon>Pseudonocardiales</taxon>
        <taxon>Pseudonocardiaceae</taxon>
        <taxon>Pseudonocardia</taxon>
    </lineage>
</organism>
<keyword evidence="3" id="KW-1185">Reference proteome</keyword>
<feature type="domain" description="Bacterial bifunctional deaminase-reductase C-terminal" evidence="1">
    <location>
        <begin position="10"/>
        <end position="173"/>
    </location>
</feature>
<dbReference type="PANTHER" id="PTHR38011:SF11">
    <property type="entry name" value="2,5-DIAMINO-6-RIBOSYLAMINO-4(3H)-PYRIMIDINONE 5'-PHOSPHATE REDUCTASE"/>
    <property type="match status" value="1"/>
</dbReference>
<sequence length="180" mass="18878">MSDSAAGLGKVVVNRAMSLDGFIAGPDDAMDWVVEYEIEYAFSEVMHATGAMLAGRVTYEVGKRMSGGDATYDGGPVFVLTHRPPDEPEPGATFLTCDLAEAVATARAAAGGKNLEILGADVASQCLQQGLVDEVLVYVLPVLLGDGVRFSTSGLGRIDLEPLGSTQSGPVTVLRFRVQK</sequence>
<reference evidence="3" key="1">
    <citation type="journal article" date="2019" name="Int. J. Syst. Evol. Microbiol.">
        <title>The Global Catalogue of Microorganisms (GCM) 10K type strain sequencing project: providing services to taxonomists for standard genome sequencing and annotation.</title>
        <authorList>
            <consortium name="The Broad Institute Genomics Platform"/>
            <consortium name="The Broad Institute Genome Sequencing Center for Infectious Disease"/>
            <person name="Wu L."/>
            <person name="Ma J."/>
        </authorList>
    </citation>
    <scope>NUCLEOTIDE SEQUENCE [LARGE SCALE GENOMIC DNA]</scope>
    <source>
        <strain evidence="3">CCUG 49018</strain>
    </source>
</reference>
<dbReference type="InterPro" id="IPR024072">
    <property type="entry name" value="DHFR-like_dom_sf"/>
</dbReference>
<protein>
    <submittedName>
        <fullName evidence="2">Dihydrofolate reductase family protein</fullName>
    </submittedName>
</protein>
<dbReference type="SUPFAM" id="SSF53597">
    <property type="entry name" value="Dihydrofolate reductase-like"/>
    <property type="match status" value="1"/>
</dbReference>
<dbReference type="InterPro" id="IPR050765">
    <property type="entry name" value="Riboflavin_Biosynth_HTPR"/>
</dbReference>
<evidence type="ECO:0000259" key="1">
    <source>
        <dbReference type="Pfam" id="PF01872"/>
    </source>
</evidence>
<accession>A0ABW3VG09</accession>
<gene>
    <name evidence="2" type="ORF">ACFQ34_07835</name>
</gene>
<comment type="caution">
    <text evidence="2">The sequence shown here is derived from an EMBL/GenBank/DDBJ whole genome shotgun (WGS) entry which is preliminary data.</text>
</comment>
<dbReference type="EMBL" id="JBHTMB010000054">
    <property type="protein sequence ID" value="MFD1233189.1"/>
    <property type="molecule type" value="Genomic_DNA"/>
</dbReference>
<dbReference type="Gene3D" id="3.40.430.10">
    <property type="entry name" value="Dihydrofolate Reductase, subunit A"/>
    <property type="match status" value="1"/>
</dbReference>
<evidence type="ECO:0000313" key="2">
    <source>
        <dbReference type="EMBL" id="MFD1233189.1"/>
    </source>
</evidence>
<evidence type="ECO:0000313" key="3">
    <source>
        <dbReference type="Proteomes" id="UP001597182"/>
    </source>
</evidence>
<dbReference type="PANTHER" id="PTHR38011">
    <property type="entry name" value="DIHYDROFOLATE REDUCTASE FAMILY PROTEIN (AFU_ORTHOLOGUE AFUA_8G06820)"/>
    <property type="match status" value="1"/>
</dbReference>
<proteinExistence type="predicted"/>
<name>A0ABW3VG09_9PSEU</name>
<dbReference type="Proteomes" id="UP001597182">
    <property type="component" value="Unassembled WGS sequence"/>
</dbReference>
<dbReference type="InterPro" id="IPR002734">
    <property type="entry name" value="RibDG_C"/>
</dbReference>
<dbReference type="RefSeq" id="WP_339123975.1">
    <property type="nucleotide sequence ID" value="NZ_BAABKS010000040.1"/>
</dbReference>